<protein>
    <submittedName>
        <fullName evidence="3">Alpha/beta hydrolase</fullName>
    </submittedName>
</protein>
<evidence type="ECO:0000313" key="4">
    <source>
        <dbReference type="Proteomes" id="UP001171751"/>
    </source>
</evidence>
<keyword evidence="1 3" id="KW-0378">Hydrolase</keyword>
<evidence type="ECO:0000256" key="1">
    <source>
        <dbReference type="ARBA" id="ARBA00022801"/>
    </source>
</evidence>
<dbReference type="InterPro" id="IPR049492">
    <property type="entry name" value="BD-FAE-like_dom"/>
</dbReference>
<feature type="domain" description="BD-FAE-like" evidence="2">
    <location>
        <begin position="31"/>
        <end position="245"/>
    </location>
</feature>
<keyword evidence="4" id="KW-1185">Reference proteome</keyword>
<evidence type="ECO:0000313" key="3">
    <source>
        <dbReference type="EMBL" id="MDO5456711.1"/>
    </source>
</evidence>
<evidence type="ECO:0000259" key="2">
    <source>
        <dbReference type="Pfam" id="PF20434"/>
    </source>
</evidence>
<dbReference type="SUPFAM" id="SSF53474">
    <property type="entry name" value="alpha/beta-Hydrolases"/>
    <property type="match status" value="1"/>
</dbReference>
<dbReference type="AlphaFoldDB" id="A0AA43U725"/>
<gene>
    <name evidence="3" type="ORF">Q4F26_00020</name>
</gene>
<dbReference type="EMBL" id="JAUNQW010000001">
    <property type="protein sequence ID" value="MDO5456711.1"/>
    <property type="molecule type" value="Genomic_DNA"/>
</dbReference>
<organism evidence="3 4">
    <name type="scientific">Atopococcus tabaci</name>
    <dbReference type="NCBI Taxonomy" id="269774"/>
    <lineage>
        <taxon>Bacteria</taxon>
        <taxon>Bacillati</taxon>
        <taxon>Bacillota</taxon>
        <taxon>Bacilli</taxon>
        <taxon>Lactobacillales</taxon>
        <taxon>Carnobacteriaceae</taxon>
        <taxon>Atopococcus</taxon>
    </lineage>
</organism>
<dbReference type="Pfam" id="PF20434">
    <property type="entry name" value="BD-FAE"/>
    <property type="match status" value="1"/>
</dbReference>
<comment type="caution">
    <text evidence="3">The sequence shown here is derived from an EMBL/GenBank/DDBJ whole genome shotgun (WGS) entry which is preliminary data.</text>
</comment>
<reference evidence="3" key="1">
    <citation type="submission" date="2023-07" db="EMBL/GenBank/DDBJ databases">
        <title>Between Cages and Wild: Unraveling the Impact of Captivity on Animal Microbiomes and Antimicrobial Resistance.</title>
        <authorList>
            <person name="Schmartz G.P."/>
            <person name="Rehner J."/>
            <person name="Schuff M.J."/>
            <person name="Becker S.L."/>
            <person name="Kravczyk M."/>
            <person name="Gurevich A."/>
            <person name="Francke R."/>
            <person name="Mueller R."/>
            <person name="Keller V."/>
            <person name="Keller A."/>
        </authorList>
    </citation>
    <scope>NUCLEOTIDE SEQUENCE</scope>
    <source>
        <strain evidence="3">S39M_St_73</strain>
    </source>
</reference>
<dbReference type="PANTHER" id="PTHR48081">
    <property type="entry name" value="AB HYDROLASE SUPERFAMILY PROTEIN C4A8.06C"/>
    <property type="match status" value="1"/>
</dbReference>
<dbReference type="InterPro" id="IPR029058">
    <property type="entry name" value="AB_hydrolase_fold"/>
</dbReference>
<proteinExistence type="predicted"/>
<dbReference type="Proteomes" id="UP001171751">
    <property type="component" value="Unassembled WGS sequence"/>
</dbReference>
<dbReference type="InterPro" id="IPR050300">
    <property type="entry name" value="GDXG_lipolytic_enzyme"/>
</dbReference>
<dbReference type="GO" id="GO:0016787">
    <property type="term" value="F:hydrolase activity"/>
    <property type="evidence" value="ECO:0007669"/>
    <property type="project" value="UniProtKB-KW"/>
</dbReference>
<dbReference type="Gene3D" id="3.40.50.1820">
    <property type="entry name" value="alpha/beta hydrolase"/>
    <property type="match status" value="1"/>
</dbReference>
<dbReference type="PANTHER" id="PTHR48081:SF6">
    <property type="entry name" value="PEPTIDASE S9 PROLYL OLIGOPEPTIDASE CATALYTIC DOMAIN-CONTAINING PROTEIN"/>
    <property type="match status" value="1"/>
</dbReference>
<sequence>MIHESIQLYSDREEVSLVTYIQDSTRLVFGKEKKPAVIICPGGAYLYLSDREAEPVALAFSKMGYQAFILNYSVYGQVNEELEENPHSKFPAPMQDIARAMEIIHQNSEKWHINESKIGLIGFSAGGHNVASYGNMWRSEEVNQGTSLEVEKLRPAFSVLAYPVTNYWSLYQSYLPLEQLEEDKKKTAYAFAVASFGTTEADETILKKWSPALTVNEDTPATFIWTTREDEVVPASQTLEMMTALDQANIPYEGHVFSEGPHGLSLAQETTAVQSHQVNPEASTWLPMLRSWLNKI</sequence>
<accession>A0AA43U725</accession>
<name>A0AA43U725_9LACT</name>